<keyword evidence="1" id="KW-1133">Transmembrane helix</keyword>
<dbReference type="OrthoDB" id="1689146at2759"/>
<keyword evidence="1" id="KW-0472">Membrane</keyword>
<protein>
    <recommendedName>
        <fullName evidence="2">DUF4220 domain-containing protein</fullName>
    </recommendedName>
</protein>
<reference evidence="4" key="1">
    <citation type="journal article" date="2019" name="Gigascience">
        <title>De novo genome assembly of the endangered Acer yangbiense, a plant species with extremely small populations endemic to Yunnan Province, China.</title>
        <authorList>
            <person name="Yang J."/>
            <person name="Wariss H.M."/>
            <person name="Tao L."/>
            <person name="Zhang R."/>
            <person name="Yun Q."/>
            <person name="Hollingsworth P."/>
            <person name="Dao Z."/>
            <person name="Luo G."/>
            <person name="Guo H."/>
            <person name="Ma Y."/>
            <person name="Sun W."/>
        </authorList>
    </citation>
    <scope>NUCLEOTIDE SEQUENCE [LARGE SCALE GENOMIC DNA]</scope>
    <source>
        <strain evidence="4">cv. Malutang</strain>
    </source>
</reference>
<feature type="transmembrane region" description="Helical" evidence="1">
    <location>
        <begin position="114"/>
        <end position="134"/>
    </location>
</feature>
<keyword evidence="1" id="KW-0812">Transmembrane</keyword>
<evidence type="ECO:0000259" key="2">
    <source>
        <dbReference type="Pfam" id="PF13968"/>
    </source>
</evidence>
<dbReference type="InterPro" id="IPR025315">
    <property type="entry name" value="DUF4220"/>
</dbReference>
<dbReference type="EMBL" id="VAHF01000002">
    <property type="protein sequence ID" value="TXG68345.1"/>
    <property type="molecule type" value="Genomic_DNA"/>
</dbReference>
<feature type="transmembrane region" description="Helical" evidence="1">
    <location>
        <begin position="15"/>
        <end position="36"/>
    </location>
</feature>
<feature type="transmembrane region" description="Helical" evidence="1">
    <location>
        <begin position="295"/>
        <end position="316"/>
    </location>
</feature>
<dbReference type="AlphaFoldDB" id="A0A5C7IH21"/>
<dbReference type="InterPro" id="IPR007658">
    <property type="entry name" value="DUF594"/>
</dbReference>
<feature type="transmembrane region" description="Helical" evidence="1">
    <location>
        <begin position="262"/>
        <end position="283"/>
    </location>
</feature>
<dbReference type="PANTHER" id="PTHR31325">
    <property type="entry name" value="OS01G0798800 PROTEIN-RELATED"/>
    <property type="match status" value="1"/>
</dbReference>
<sequence length="669" mass="77424">MPLFLEKLIKIWNGWEVRVLILGSLILQIILIIFGSRRKFTASVKVRIPVWSAYLIADSVASLSLGNLAKSKADCDNKLSELDNALQAFWVPFLLLHLGGPDTITAYSLEDNKLWLRHFLGLVVQVGVAFYVFFKSWSNNALTFIAIPMFITGIIKYGERTFVLRSSSADFKESKLSSPLDLPQEYINPASSYLFQAYFLFKSSAYLFANMVLDYYGPYDLSYPIMHNISAEDAFKLVEAELGFMYDILYTKATIVYSRLGIFLRCISFVSSISALIVFSIIIEIHDYPIADISLTYSLLVAAVFLEIYALILFLLSDWTKMWLIKLKTSKYNPTSRKLLYLPLRVLSYFHSATVTDSRKRWSKSMALYSLISYCLKDKSATYIVGFISKLVDIKYWYLNREDIDAYLQKMIFKQLKEKNEEILKYFDDYVDKSRSLKTLLDRRGDYVLKRMGISDGFQWCTTDLEFDHSLLVWHIATDLYYYHAGPEHPEGDNKFSLQRKISKHLSDYMLYLLVFCPSMLPKGISFETNYEDTCKAIKSTIPISKEKSDDGSSELASACKVLLQYYEKDEQVQKDPSVLHRGCRLAKTLQSHQVKWEMISEIWIEMLTYAANRCAWKEHEQQLTNGGELLTHVSLLMAHLGLSEQYEMKKKKTEHIRALPDREWQHLL</sequence>
<dbReference type="Pfam" id="PF13968">
    <property type="entry name" value="DUF4220"/>
    <property type="match status" value="1"/>
</dbReference>
<proteinExistence type="predicted"/>
<comment type="caution">
    <text evidence="3">The sequence shown here is derived from an EMBL/GenBank/DDBJ whole genome shotgun (WGS) entry which is preliminary data.</text>
</comment>
<evidence type="ECO:0000313" key="4">
    <source>
        <dbReference type="Proteomes" id="UP000323000"/>
    </source>
</evidence>
<evidence type="ECO:0000256" key="1">
    <source>
        <dbReference type="SAM" id="Phobius"/>
    </source>
</evidence>
<dbReference type="Pfam" id="PF04578">
    <property type="entry name" value="DUF594"/>
    <property type="match status" value="1"/>
</dbReference>
<organism evidence="3 4">
    <name type="scientific">Acer yangbiense</name>
    <dbReference type="NCBI Taxonomy" id="1000413"/>
    <lineage>
        <taxon>Eukaryota</taxon>
        <taxon>Viridiplantae</taxon>
        <taxon>Streptophyta</taxon>
        <taxon>Embryophyta</taxon>
        <taxon>Tracheophyta</taxon>
        <taxon>Spermatophyta</taxon>
        <taxon>Magnoliopsida</taxon>
        <taxon>eudicotyledons</taxon>
        <taxon>Gunneridae</taxon>
        <taxon>Pentapetalae</taxon>
        <taxon>rosids</taxon>
        <taxon>malvids</taxon>
        <taxon>Sapindales</taxon>
        <taxon>Sapindaceae</taxon>
        <taxon>Hippocastanoideae</taxon>
        <taxon>Acereae</taxon>
        <taxon>Acer</taxon>
    </lineage>
</organism>
<feature type="domain" description="DUF4220" evidence="2">
    <location>
        <begin position="51"/>
        <end position="374"/>
    </location>
</feature>
<keyword evidence="4" id="KW-1185">Reference proteome</keyword>
<name>A0A5C7IH21_9ROSI</name>
<accession>A0A5C7IH21</accession>
<evidence type="ECO:0000313" key="3">
    <source>
        <dbReference type="EMBL" id="TXG68345.1"/>
    </source>
</evidence>
<dbReference type="Proteomes" id="UP000323000">
    <property type="component" value="Chromosome 2"/>
</dbReference>
<feature type="transmembrane region" description="Helical" evidence="1">
    <location>
        <begin position="140"/>
        <end position="158"/>
    </location>
</feature>
<gene>
    <name evidence="3" type="ORF">EZV62_003280</name>
</gene>